<accession>A0A4R6M8L1</accession>
<dbReference type="GO" id="GO:0005886">
    <property type="term" value="C:plasma membrane"/>
    <property type="evidence" value="ECO:0007669"/>
    <property type="project" value="UniProtKB-SubCell"/>
</dbReference>
<dbReference type="RefSeq" id="WP_208111413.1">
    <property type="nucleotide sequence ID" value="NZ_SNXC01000012.1"/>
</dbReference>
<name>A0A4R6M8L1_9GAMM</name>
<gene>
    <name evidence="9" type="primary">cyoE</name>
    <name evidence="10" type="ORF">DFP79_2122</name>
</gene>
<dbReference type="NCBIfam" id="NF003348">
    <property type="entry name" value="PRK04375.1-1"/>
    <property type="match status" value="1"/>
</dbReference>
<feature type="transmembrane region" description="Helical" evidence="9">
    <location>
        <begin position="50"/>
        <end position="74"/>
    </location>
</feature>
<dbReference type="FunFam" id="1.10.357.140:FF:000001">
    <property type="entry name" value="Protoheme IX farnesyltransferase"/>
    <property type="match status" value="1"/>
</dbReference>
<feature type="transmembrane region" description="Helical" evidence="9">
    <location>
        <begin position="245"/>
        <end position="263"/>
    </location>
</feature>
<keyword evidence="4 9" id="KW-0812">Transmembrane</keyword>
<dbReference type="InterPro" id="IPR000537">
    <property type="entry name" value="UbiA_prenyltransferase"/>
</dbReference>
<keyword evidence="2 9" id="KW-1003">Cell membrane</keyword>
<evidence type="ECO:0000256" key="7">
    <source>
        <dbReference type="ARBA" id="ARBA00023136"/>
    </source>
</evidence>
<dbReference type="Gene3D" id="1.10.357.140">
    <property type="entry name" value="UbiA prenyltransferase"/>
    <property type="match status" value="1"/>
</dbReference>
<dbReference type="PANTHER" id="PTHR43448:SF2">
    <property type="entry name" value="PROTOHEME IX FARNESYLTRANSFERASE, MITOCHONDRIAL"/>
    <property type="match status" value="1"/>
</dbReference>
<comment type="subcellular location">
    <subcellularLocation>
        <location evidence="1 9">Cell membrane</location>
        <topology evidence="1 9">Multi-pass membrane protein</topology>
    </subcellularLocation>
</comment>
<organism evidence="10 11">
    <name type="scientific">Marinomonas balearica</name>
    <dbReference type="NCBI Taxonomy" id="491947"/>
    <lineage>
        <taxon>Bacteria</taxon>
        <taxon>Pseudomonadati</taxon>
        <taxon>Pseudomonadota</taxon>
        <taxon>Gammaproteobacteria</taxon>
        <taxon>Oceanospirillales</taxon>
        <taxon>Oceanospirillaceae</taxon>
        <taxon>Marinomonas</taxon>
    </lineage>
</organism>
<dbReference type="CDD" id="cd13957">
    <property type="entry name" value="PT_UbiA_Cox10"/>
    <property type="match status" value="1"/>
</dbReference>
<reference evidence="10 11" key="1">
    <citation type="submission" date="2019-03" db="EMBL/GenBank/DDBJ databases">
        <title>Genomic Encyclopedia of Type Strains, Phase III (KMG-III): the genomes of soil and plant-associated and newly described type strains.</title>
        <authorList>
            <person name="Whitman W."/>
        </authorList>
    </citation>
    <scope>NUCLEOTIDE SEQUENCE [LARGE SCALE GENOMIC DNA]</scope>
    <source>
        <strain evidence="10 11">CECT 7378</strain>
    </source>
</reference>
<keyword evidence="5 9" id="KW-1133">Transmembrane helix</keyword>
<evidence type="ECO:0000256" key="5">
    <source>
        <dbReference type="ARBA" id="ARBA00022989"/>
    </source>
</evidence>
<comment type="pathway">
    <text evidence="9">Porphyrin-containing compound metabolism; heme O biosynthesis; heme O from protoheme: step 1/1.</text>
</comment>
<feature type="transmembrane region" description="Helical" evidence="9">
    <location>
        <begin position="27"/>
        <end position="44"/>
    </location>
</feature>
<evidence type="ECO:0000256" key="8">
    <source>
        <dbReference type="ARBA" id="ARBA00047690"/>
    </source>
</evidence>
<dbReference type="NCBIfam" id="TIGR01473">
    <property type="entry name" value="cyoE_ctaB"/>
    <property type="match status" value="1"/>
</dbReference>
<dbReference type="EMBL" id="SNXC01000012">
    <property type="protein sequence ID" value="TDO97305.1"/>
    <property type="molecule type" value="Genomic_DNA"/>
</dbReference>
<comment type="miscellaneous">
    <text evidence="9">Carbon 2 of the heme B porphyrin ring is defined according to the Fischer nomenclature.</text>
</comment>
<keyword evidence="11" id="KW-1185">Reference proteome</keyword>
<feature type="transmembrane region" description="Helical" evidence="9">
    <location>
        <begin position="123"/>
        <end position="141"/>
    </location>
</feature>
<evidence type="ECO:0000256" key="2">
    <source>
        <dbReference type="ARBA" id="ARBA00022475"/>
    </source>
</evidence>
<dbReference type="Pfam" id="PF01040">
    <property type="entry name" value="UbiA"/>
    <property type="match status" value="1"/>
</dbReference>
<dbReference type="GO" id="GO:0048034">
    <property type="term" value="P:heme O biosynthetic process"/>
    <property type="evidence" value="ECO:0007669"/>
    <property type="project" value="UniProtKB-UniRule"/>
</dbReference>
<evidence type="ECO:0000313" key="10">
    <source>
        <dbReference type="EMBL" id="TDO97305.1"/>
    </source>
</evidence>
<evidence type="ECO:0000256" key="1">
    <source>
        <dbReference type="ARBA" id="ARBA00004651"/>
    </source>
</evidence>
<feature type="transmembrane region" description="Helical" evidence="9">
    <location>
        <begin position="95"/>
        <end position="117"/>
    </location>
</feature>
<dbReference type="UniPathway" id="UPA00834">
    <property type="reaction ID" value="UER00712"/>
</dbReference>
<comment type="catalytic activity">
    <reaction evidence="8 9">
        <text>heme b + (2E,6E)-farnesyl diphosphate + H2O = Fe(II)-heme o + diphosphate</text>
        <dbReference type="Rhea" id="RHEA:28070"/>
        <dbReference type="ChEBI" id="CHEBI:15377"/>
        <dbReference type="ChEBI" id="CHEBI:33019"/>
        <dbReference type="ChEBI" id="CHEBI:60344"/>
        <dbReference type="ChEBI" id="CHEBI:60530"/>
        <dbReference type="ChEBI" id="CHEBI:175763"/>
        <dbReference type="EC" id="2.5.1.141"/>
    </reaction>
</comment>
<keyword evidence="3 9" id="KW-0808">Transferase</keyword>
<dbReference type="InterPro" id="IPR006369">
    <property type="entry name" value="Protohaem_IX_farnesylTrfase"/>
</dbReference>
<dbReference type="InterPro" id="IPR044878">
    <property type="entry name" value="UbiA_sf"/>
</dbReference>
<proteinExistence type="inferred from homology"/>
<keyword evidence="6 9" id="KW-0350">Heme biosynthesis</keyword>
<evidence type="ECO:0000256" key="3">
    <source>
        <dbReference type="ARBA" id="ARBA00022679"/>
    </source>
</evidence>
<comment type="similarity">
    <text evidence="9">Belongs to the UbiA prenyltransferase family. Protoheme IX farnesyltransferase subfamily.</text>
</comment>
<dbReference type="HAMAP" id="MF_00154">
    <property type="entry name" value="CyoE_CtaB"/>
    <property type="match status" value="1"/>
</dbReference>
<dbReference type="AlphaFoldDB" id="A0A4R6M8L1"/>
<dbReference type="EC" id="2.5.1.141" evidence="9"/>
<feature type="transmembrane region" description="Helical" evidence="9">
    <location>
        <begin position="223"/>
        <end position="239"/>
    </location>
</feature>
<keyword evidence="7 9" id="KW-0472">Membrane</keyword>
<comment type="function">
    <text evidence="9">Converts heme B (protoheme IX) to heme O by substitution of the vinyl group on carbon 2 of heme B porphyrin ring with a hydroxyethyl farnesyl side group.</text>
</comment>
<evidence type="ECO:0000256" key="9">
    <source>
        <dbReference type="HAMAP-Rule" id="MF_00154"/>
    </source>
</evidence>
<dbReference type="PROSITE" id="PS00943">
    <property type="entry name" value="UBIA"/>
    <property type="match status" value="1"/>
</dbReference>
<dbReference type="PANTHER" id="PTHR43448">
    <property type="entry name" value="PROTOHEME IX FARNESYLTRANSFERASE, MITOCHONDRIAL"/>
    <property type="match status" value="1"/>
</dbReference>
<dbReference type="GO" id="GO:0008495">
    <property type="term" value="F:protoheme IX farnesyltransferase activity"/>
    <property type="evidence" value="ECO:0007669"/>
    <property type="project" value="UniProtKB-UniRule"/>
</dbReference>
<evidence type="ECO:0000256" key="4">
    <source>
        <dbReference type="ARBA" id="ARBA00022692"/>
    </source>
</evidence>
<protein>
    <recommendedName>
        <fullName evidence="9">Protoheme IX farnesyltransferase</fullName>
        <ecNumber evidence="9">2.5.1.141</ecNumber>
    </recommendedName>
    <alternativeName>
        <fullName evidence="9">Heme B farnesyltransferase</fullName>
    </alternativeName>
    <alternativeName>
        <fullName evidence="9">Heme O synthase</fullName>
    </alternativeName>
</protein>
<feature type="transmembrane region" description="Helical" evidence="9">
    <location>
        <begin position="162"/>
        <end position="186"/>
    </location>
</feature>
<comment type="caution">
    <text evidence="10">The sequence shown here is derived from an EMBL/GenBank/DDBJ whole genome shotgun (WGS) entry which is preliminary data.</text>
</comment>
<dbReference type="InterPro" id="IPR030470">
    <property type="entry name" value="UbiA_prenylTrfase_CS"/>
</dbReference>
<evidence type="ECO:0000256" key="6">
    <source>
        <dbReference type="ARBA" id="ARBA00023133"/>
    </source>
</evidence>
<sequence length="311" mass="33947">MTKRTLSSQKDNGHSIFDRYLKVTKPGIIMGNLISVAGGFFLAARGDIDWFLMLVTVIGLSLVVASGCAVNNCIDRDIDAKMQRTRNRVTVTGEMSLRAALAHGIVLGIIGFAMLAYFTNMVAVFFSAFGYFVYVGLYSLYFKRHSVYGTLVGSLSGAVPPVVGYCAVTGQFDAAAAILLVMFSLWQMPHSYAIAIFRYKDYAAAGIPVLPVAEGIQKAKHHIVLYIAVFGLVTALLPLTGYVGVGFMVVAAATSLWWLAMALRGYRKDIDVNGWARQVFFFSIITVTALSITMSIDFRVVAPDYLVMLTH</sequence>
<evidence type="ECO:0000313" key="11">
    <source>
        <dbReference type="Proteomes" id="UP000294656"/>
    </source>
</evidence>
<dbReference type="Proteomes" id="UP000294656">
    <property type="component" value="Unassembled WGS sequence"/>
</dbReference>
<feature type="transmembrane region" description="Helical" evidence="9">
    <location>
        <begin position="275"/>
        <end position="296"/>
    </location>
</feature>